<protein>
    <recommendedName>
        <fullName evidence="1">2EXR domain-containing protein</fullName>
    </recommendedName>
</protein>
<keyword evidence="3" id="KW-1185">Reference proteome</keyword>
<accession>A0AAV9GNH1</accession>
<feature type="domain" description="2EXR" evidence="1">
    <location>
        <begin position="38"/>
        <end position="152"/>
    </location>
</feature>
<dbReference type="PANTHER" id="PTHR35910:SF1">
    <property type="entry name" value="2EXR DOMAIN-CONTAINING PROTEIN"/>
    <property type="match status" value="1"/>
</dbReference>
<organism evidence="2 3">
    <name type="scientific">Podospora aff. communis PSN243</name>
    <dbReference type="NCBI Taxonomy" id="3040156"/>
    <lineage>
        <taxon>Eukaryota</taxon>
        <taxon>Fungi</taxon>
        <taxon>Dikarya</taxon>
        <taxon>Ascomycota</taxon>
        <taxon>Pezizomycotina</taxon>
        <taxon>Sordariomycetes</taxon>
        <taxon>Sordariomycetidae</taxon>
        <taxon>Sordariales</taxon>
        <taxon>Podosporaceae</taxon>
        <taxon>Podospora</taxon>
    </lineage>
</organism>
<evidence type="ECO:0000259" key="1">
    <source>
        <dbReference type="Pfam" id="PF20150"/>
    </source>
</evidence>
<gene>
    <name evidence="2" type="ORF">QBC34DRAFT_403934</name>
</gene>
<dbReference type="AlphaFoldDB" id="A0AAV9GNH1"/>
<dbReference type="EMBL" id="MU865935">
    <property type="protein sequence ID" value="KAK4449747.1"/>
    <property type="molecule type" value="Genomic_DNA"/>
</dbReference>
<sequence length="413" mass="47061">MGSSQSSEISASPLQTLPHLQLFNPDNATPSVCSDPAFHLFPLLPAELRLKIWRHSLERRRIIRIFIDNYEFHPDVKEADQPDEDTHCYAVAAGYQTVSKLFRVNSESRQATMEFYRVHIPCRLSANPQDTRRYGATEMHSGTLYFNPEYDFMHISSEIHGQHTLVEFLHRLKTVYDPRGVGLLNMAVDVNDLLSVDRLDPIEVQPAHKQSFAETLSQLRNVYFIEHSLGARICEGWRSGYCGDVFFNRSLPIVGTAPSFELLPRDPRPIAKDLRRTFVGRDRGRRAYGQLQDLFKTWGAEPKEVQYRLLVGSLTPGHVVSTRASADEWLDKEDEYWNWLAVGGKSSPGREPLSADINWPPLKLPHEDLQAVPRPAVGFWLFPQEAVTDSELGMGPLHDMTKYWPQLALTSLP</sequence>
<proteinExistence type="predicted"/>
<name>A0AAV9GNH1_9PEZI</name>
<dbReference type="Pfam" id="PF20150">
    <property type="entry name" value="2EXR"/>
    <property type="match status" value="1"/>
</dbReference>
<evidence type="ECO:0000313" key="3">
    <source>
        <dbReference type="Proteomes" id="UP001321760"/>
    </source>
</evidence>
<evidence type="ECO:0000313" key="2">
    <source>
        <dbReference type="EMBL" id="KAK4449747.1"/>
    </source>
</evidence>
<dbReference type="PANTHER" id="PTHR35910">
    <property type="entry name" value="2EXR DOMAIN-CONTAINING PROTEIN"/>
    <property type="match status" value="1"/>
</dbReference>
<dbReference type="InterPro" id="IPR045518">
    <property type="entry name" value="2EXR"/>
</dbReference>
<reference evidence="2" key="2">
    <citation type="submission" date="2023-05" db="EMBL/GenBank/DDBJ databases">
        <authorList>
            <consortium name="Lawrence Berkeley National Laboratory"/>
            <person name="Steindorff A."/>
            <person name="Hensen N."/>
            <person name="Bonometti L."/>
            <person name="Westerberg I."/>
            <person name="Brannstrom I.O."/>
            <person name="Guillou S."/>
            <person name="Cros-Aarteil S."/>
            <person name="Calhoun S."/>
            <person name="Haridas S."/>
            <person name="Kuo A."/>
            <person name="Mondo S."/>
            <person name="Pangilinan J."/>
            <person name="Riley R."/>
            <person name="Labutti K."/>
            <person name="Andreopoulos B."/>
            <person name="Lipzen A."/>
            <person name="Chen C."/>
            <person name="Yanf M."/>
            <person name="Daum C."/>
            <person name="Ng V."/>
            <person name="Clum A."/>
            <person name="Ohm R."/>
            <person name="Martin F."/>
            <person name="Silar P."/>
            <person name="Natvig D."/>
            <person name="Lalanne C."/>
            <person name="Gautier V."/>
            <person name="Ament-Velasquez S.L."/>
            <person name="Kruys A."/>
            <person name="Hutchinson M.I."/>
            <person name="Powell A.J."/>
            <person name="Barry K."/>
            <person name="Miller A.N."/>
            <person name="Grigoriev I.V."/>
            <person name="Debuchy R."/>
            <person name="Gladieux P."/>
            <person name="Thoren M.H."/>
            <person name="Johannesson H."/>
        </authorList>
    </citation>
    <scope>NUCLEOTIDE SEQUENCE</scope>
    <source>
        <strain evidence="2">PSN243</strain>
    </source>
</reference>
<reference evidence="2" key="1">
    <citation type="journal article" date="2023" name="Mol. Phylogenet. Evol.">
        <title>Genome-scale phylogeny and comparative genomics of the fungal order Sordariales.</title>
        <authorList>
            <person name="Hensen N."/>
            <person name="Bonometti L."/>
            <person name="Westerberg I."/>
            <person name="Brannstrom I.O."/>
            <person name="Guillou S."/>
            <person name="Cros-Aarteil S."/>
            <person name="Calhoun S."/>
            <person name="Haridas S."/>
            <person name="Kuo A."/>
            <person name="Mondo S."/>
            <person name="Pangilinan J."/>
            <person name="Riley R."/>
            <person name="LaButti K."/>
            <person name="Andreopoulos B."/>
            <person name="Lipzen A."/>
            <person name="Chen C."/>
            <person name="Yan M."/>
            <person name="Daum C."/>
            <person name="Ng V."/>
            <person name="Clum A."/>
            <person name="Steindorff A."/>
            <person name="Ohm R.A."/>
            <person name="Martin F."/>
            <person name="Silar P."/>
            <person name="Natvig D.O."/>
            <person name="Lalanne C."/>
            <person name="Gautier V."/>
            <person name="Ament-Velasquez S.L."/>
            <person name="Kruys A."/>
            <person name="Hutchinson M.I."/>
            <person name="Powell A.J."/>
            <person name="Barry K."/>
            <person name="Miller A.N."/>
            <person name="Grigoriev I.V."/>
            <person name="Debuchy R."/>
            <person name="Gladieux P."/>
            <person name="Hiltunen Thoren M."/>
            <person name="Johannesson H."/>
        </authorList>
    </citation>
    <scope>NUCLEOTIDE SEQUENCE</scope>
    <source>
        <strain evidence="2">PSN243</strain>
    </source>
</reference>
<comment type="caution">
    <text evidence="2">The sequence shown here is derived from an EMBL/GenBank/DDBJ whole genome shotgun (WGS) entry which is preliminary data.</text>
</comment>
<dbReference type="Proteomes" id="UP001321760">
    <property type="component" value="Unassembled WGS sequence"/>
</dbReference>